<feature type="non-terminal residue" evidence="1">
    <location>
        <position position="182"/>
    </location>
</feature>
<gene>
    <name evidence="1" type="ORF">RFULGI_LOCUS6591</name>
</gene>
<organism evidence="1 2">
    <name type="scientific">Racocetra fulgida</name>
    <dbReference type="NCBI Taxonomy" id="60492"/>
    <lineage>
        <taxon>Eukaryota</taxon>
        <taxon>Fungi</taxon>
        <taxon>Fungi incertae sedis</taxon>
        <taxon>Mucoromycota</taxon>
        <taxon>Glomeromycotina</taxon>
        <taxon>Glomeromycetes</taxon>
        <taxon>Diversisporales</taxon>
        <taxon>Gigasporaceae</taxon>
        <taxon>Racocetra</taxon>
    </lineage>
</organism>
<evidence type="ECO:0000313" key="1">
    <source>
        <dbReference type="EMBL" id="CAG8600704.1"/>
    </source>
</evidence>
<protein>
    <submittedName>
        <fullName evidence="1">1927_t:CDS:1</fullName>
    </submittedName>
</protein>
<dbReference type="OrthoDB" id="2447843at2759"/>
<proteinExistence type="predicted"/>
<keyword evidence="2" id="KW-1185">Reference proteome</keyword>
<name>A0A9N9CG89_9GLOM</name>
<dbReference type="AlphaFoldDB" id="A0A9N9CG89"/>
<evidence type="ECO:0000313" key="2">
    <source>
        <dbReference type="Proteomes" id="UP000789396"/>
    </source>
</evidence>
<accession>A0A9N9CG89</accession>
<sequence length="182" mass="20763">RPKFQIRFDAFFEDEVESYISPTTAATNYKKAINKTGQLSGLLLFGLQLQMLKDIRKSRIRQCTKNVRPSLIKPADKSSESTLDNPAVNYHLPREHIIVIERNNLTQRITKDILIKLVNMNKEAIDNLEAIEESKIDFSNILSSVGTGEQCDCKGILRYLIPYLVDENLLLPHNPSECRSES</sequence>
<comment type="caution">
    <text evidence="1">The sequence shown here is derived from an EMBL/GenBank/DDBJ whole genome shotgun (WGS) entry which is preliminary data.</text>
</comment>
<reference evidence="1" key="1">
    <citation type="submission" date="2021-06" db="EMBL/GenBank/DDBJ databases">
        <authorList>
            <person name="Kallberg Y."/>
            <person name="Tangrot J."/>
            <person name="Rosling A."/>
        </authorList>
    </citation>
    <scope>NUCLEOTIDE SEQUENCE</scope>
    <source>
        <strain evidence="1">IN212</strain>
    </source>
</reference>
<dbReference type="Proteomes" id="UP000789396">
    <property type="component" value="Unassembled WGS sequence"/>
</dbReference>
<dbReference type="EMBL" id="CAJVPZ010008693">
    <property type="protein sequence ID" value="CAG8600704.1"/>
    <property type="molecule type" value="Genomic_DNA"/>
</dbReference>